<dbReference type="EMBL" id="LJCR01001212">
    <property type="protein sequence ID" value="KPV50795.1"/>
    <property type="molecule type" value="Genomic_DNA"/>
</dbReference>
<feature type="transmembrane region" description="Helical" evidence="10">
    <location>
        <begin position="101"/>
        <end position="130"/>
    </location>
</feature>
<comment type="subcellular location">
    <subcellularLocation>
        <location evidence="1">Cell membrane</location>
        <topology evidence="1">Multi-pass membrane protein</topology>
    </subcellularLocation>
</comment>
<dbReference type="PROSITE" id="PS50929">
    <property type="entry name" value="ABC_TM1F"/>
    <property type="match status" value="1"/>
</dbReference>
<dbReference type="Gene3D" id="1.20.1560.10">
    <property type="entry name" value="ABC transporter type 1, transmembrane domain"/>
    <property type="match status" value="1"/>
</dbReference>
<gene>
    <name evidence="13" type="ORF">SE17_24860</name>
</gene>
<feature type="domain" description="ABC transmembrane type-1" evidence="12">
    <location>
        <begin position="1"/>
        <end position="256"/>
    </location>
</feature>
<dbReference type="GO" id="GO:0005524">
    <property type="term" value="F:ATP binding"/>
    <property type="evidence" value="ECO:0007669"/>
    <property type="project" value="UniProtKB-KW"/>
</dbReference>
<evidence type="ECO:0000256" key="4">
    <source>
        <dbReference type="ARBA" id="ARBA00022692"/>
    </source>
</evidence>
<evidence type="ECO:0000256" key="6">
    <source>
        <dbReference type="ARBA" id="ARBA00022840"/>
    </source>
</evidence>
<accession>A0A0P9CYW2</accession>
<evidence type="ECO:0000256" key="8">
    <source>
        <dbReference type="ARBA" id="ARBA00023136"/>
    </source>
</evidence>
<evidence type="ECO:0000256" key="5">
    <source>
        <dbReference type="ARBA" id="ARBA00022741"/>
    </source>
</evidence>
<dbReference type="Gene3D" id="3.40.50.300">
    <property type="entry name" value="P-loop containing nucleotide triphosphate hydrolases"/>
    <property type="match status" value="1"/>
</dbReference>
<evidence type="ECO:0000256" key="1">
    <source>
        <dbReference type="ARBA" id="ARBA00004651"/>
    </source>
</evidence>
<organism evidence="13 14">
    <name type="scientific">Kouleothrix aurantiaca</name>
    <dbReference type="NCBI Taxonomy" id="186479"/>
    <lineage>
        <taxon>Bacteria</taxon>
        <taxon>Bacillati</taxon>
        <taxon>Chloroflexota</taxon>
        <taxon>Chloroflexia</taxon>
        <taxon>Chloroflexales</taxon>
        <taxon>Roseiflexineae</taxon>
        <taxon>Roseiflexaceae</taxon>
        <taxon>Kouleothrix</taxon>
    </lineage>
</organism>
<dbReference type="SMART" id="SM00382">
    <property type="entry name" value="AAA"/>
    <property type="match status" value="1"/>
</dbReference>
<dbReference type="SUPFAM" id="SSF52540">
    <property type="entry name" value="P-loop containing nucleoside triphosphate hydrolases"/>
    <property type="match status" value="1"/>
</dbReference>
<dbReference type="PANTHER" id="PTHR43394">
    <property type="entry name" value="ATP-DEPENDENT PERMEASE MDL1, MITOCHONDRIAL"/>
    <property type="match status" value="1"/>
</dbReference>
<reference evidence="13 14" key="1">
    <citation type="submission" date="2015-09" db="EMBL/GenBank/DDBJ databases">
        <title>Draft genome sequence of Kouleothrix aurantiaca JCM 19913.</title>
        <authorList>
            <person name="Hemp J."/>
        </authorList>
    </citation>
    <scope>NUCLEOTIDE SEQUENCE [LARGE SCALE GENOMIC DNA]</scope>
    <source>
        <strain evidence="13 14">COM-B</strain>
    </source>
</reference>
<dbReference type="GO" id="GO:0015421">
    <property type="term" value="F:ABC-type oligopeptide transporter activity"/>
    <property type="evidence" value="ECO:0007669"/>
    <property type="project" value="TreeGrafter"/>
</dbReference>
<keyword evidence="4 10" id="KW-0812">Transmembrane</keyword>
<dbReference type="InterPro" id="IPR003593">
    <property type="entry name" value="AAA+_ATPase"/>
</dbReference>
<dbReference type="InterPro" id="IPR011527">
    <property type="entry name" value="ABC1_TM_dom"/>
</dbReference>
<feature type="transmembrane region" description="Helical" evidence="10">
    <location>
        <begin position="232"/>
        <end position="254"/>
    </location>
</feature>
<feature type="compositionally biased region" description="Basic and acidic residues" evidence="9">
    <location>
        <begin position="302"/>
        <end position="315"/>
    </location>
</feature>
<dbReference type="GO" id="GO:0005886">
    <property type="term" value="C:plasma membrane"/>
    <property type="evidence" value="ECO:0007669"/>
    <property type="project" value="UniProtKB-SubCell"/>
</dbReference>
<dbReference type="InterPro" id="IPR003439">
    <property type="entry name" value="ABC_transporter-like_ATP-bd"/>
</dbReference>
<dbReference type="InterPro" id="IPR027417">
    <property type="entry name" value="P-loop_NTPase"/>
</dbReference>
<evidence type="ECO:0000313" key="14">
    <source>
        <dbReference type="Proteomes" id="UP000050509"/>
    </source>
</evidence>
<keyword evidence="5" id="KW-0547">Nucleotide-binding</keyword>
<evidence type="ECO:0000256" key="3">
    <source>
        <dbReference type="ARBA" id="ARBA00022475"/>
    </source>
</evidence>
<dbReference type="PROSITE" id="PS50893">
    <property type="entry name" value="ABC_TRANSPORTER_2"/>
    <property type="match status" value="1"/>
</dbReference>
<keyword evidence="3" id="KW-1003">Cell membrane</keyword>
<dbReference type="CDD" id="cd07346">
    <property type="entry name" value="ABC_6TM_exporters"/>
    <property type="match status" value="1"/>
</dbReference>
<evidence type="ECO:0000256" key="10">
    <source>
        <dbReference type="SAM" id="Phobius"/>
    </source>
</evidence>
<dbReference type="FunFam" id="3.40.50.300:FF:000221">
    <property type="entry name" value="Multidrug ABC transporter ATP-binding protein"/>
    <property type="match status" value="1"/>
</dbReference>
<dbReference type="InterPro" id="IPR036640">
    <property type="entry name" value="ABC1_TM_sf"/>
</dbReference>
<dbReference type="InterPro" id="IPR017871">
    <property type="entry name" value="ABC_transporter-like_CS"/>
</dbReference>
<dbReference type="PANTHER" id="PTHR43394:SF1">
    <property type="entry name" value="ATP-BINDING CASSETTE SUB-FAMILY B MEMBER 10, MITOCHONDRIAL"/>
    <property type="match status" value="1"/>
</dbReference>
<keyword evidence="6" id="KW-0067">ATP-binding</keyword>
<feature type="transmembrane region" description="Helical" evidence="10">
    <location>
        <begin position="15"/>
        <end position="41"/>
    </location>
</feature>
<keyword evidence="2" id="KW-0813">Transport</keyword>
<comment type="caution">
    <text evidence="13">The sequence shown here is derived from an EMBL/GenBank/DDBJ whole genome shotgun (WGS) entry which is preliminary data.</text>
</comment>
<feature type="domain" description="ABC transporter" evidence="11">
    <location>
        <begin position="309"/>
        <end position="549"/>
    </location>
</feature>
<protein>
    <submittedName>
        <fullName evidence="13">ABC transporter</fullName>
    </submittedName>
</protein>
<dbReference type="Proteomes" id="UP000050509">
    <property type="component" value="Unassembled WGS sequence"/>
</dbReference>
<keyword evidence="8 10" id="KW-0472">Membrane</keyword>
<dbReference type="PROSITE" id="PS00211">
    <property type="entry name" value="ABC_TRANSPORTER_1"/>
    <property type="match status" value="1"/>
</dbReference>
<feature type="region of interest" description="Disordered" evidence="9">
    <location>
        <begin position="302"/>
        <end position="321"/>
    </location>
</feature>
<evidence type="ECO:0000259" key="12">
    <source>
        <dbReference type="PROSITE" id="PS50929"/>
    </source>
</evidence>
<evidence type="ECO:0000259" key="11">
    <source>
        <dbReference type="PROSITE" id="PS50893"/>
    </source>
</evidence>
<dbReference type="Pfam" id="PF00664">
    <property type="entry name" value="ABC_membrane"/>
    <property type="match status" value="1"/>
</dbReference>
<keyword evidence="14" id="KW-1185">Reference proteome</keyword>
<dbReference type="InterPro" id="IPR039421">
    <property type="entry name" value="Type_1_exporter"/>
</dbReference>
<dbReference type="SUPFAM" id="SSF90123">
    <property type="entry name" value="ABC transporter transmembrane region"/>
    <property type="match status" value="1"/>
</dbReference>
<keyword evidence="7 10" id="KW-1133">Transmembrane helix</keyword>
<evidence type="ECO:0000313" key="13">
    <source>
        <dbReference type="EMBL" id="KPV50795.1"/>
    </source>
</evidence>
<evidence type="ECO:0000256" key="7">
    <source>
        <dbReference type="ARBA" id="ARBA00022989"/>
    </source>
</evidence>
<dbReference type="Pfam" id="PF00005">
    <property type="entry name" value="ABC_tran"/>
    <property type="match status" value="1"/>
</dbReference>
<feature type="transmembrane region" description="Helical" evidence="10">
    <location>
        <begin position="199"/>
        <end position="220"/>
    </location>
</feature>
<dbReference type="GO" id="GO:0016887">
    <property type="term" value="F:ATP hydrolysis activity"/>
    <property type="evidence" value="ECO:0007669"/>
    <property type="project" value="InterPro"/>
</dbReference>
<feature type="non-terminal residue" evidence="13">
    <location>
        <position position="1"/>
    </location>
</feature>
<evidence type="ECO:0000256" key="9">
    <source>
        <dbReference type="SAM" id="MobiDB-lite"/>
    </source>
</evidence>
<dbReference type="AlphaFoldDB" id="A0A0P9CYW2"/>
<name>A0A0P9CYW2_9CHLR</name>
<proteinExistence type="predicted"/>
<sequence length="558" mass="61007">DTVVNSGCAPALARAALWVMAAFVGYGLFDIINSMAIRVLAQRVERDARDELYLSLLSKSQTFHGRQRVGDLMARVTNDVQQVNQFISPALGMTTESALTLIVPLVTIAILKFDLLLVPVIFLIALTLALRGYNNQLRPVAGQLRERFGTLNAGLAETITGIEVVKGFAQERAENERFQQNARAYRDAFVREGEVTARYLPLLLYGITVGLAFGHALLLFRSGQLSVGQVITYMALVGTLRSPIMFLLMTSSVVQQSLASARRILAMILTETELDENAGGVAQPIVGELVFDDVSFGYDDDRPSTSDHLPDEKVAENGASSAVSRPSSALQHISFTAHPGQTIAIVGQTGAGKTTLTRLINRTFDASAGRVLIDDIDVREWSMDSLRAQIATIEQDIFLFSRTIAENIAFGAREAVTQEQIEAAAREAQAHEFIMGFPDGYATVIGERGVMLSGGQRQRIAIARAFLSNPRILVLDDSTSAIDSNTEDQIQRAMRRILQGRTTLLITHRLAQIRSADHILLLKNGRLIAQGTHDELLASSRAYRQIFAPDEIGERVTG</sequence>
<dbReference type="PATRIC" id="fig|186479.3.peg.964"/>
<evidence type="ECO:0000256" key="2">
    <source>
        <dbReference type="ARBA" id="ARBA00022448"/>
    </source>
</evidence>